<dbReference type="GO" id="GO:0003697">
    <property type="term" value="F:single-stranded DNA binding"/>
    <property type="evidence" value="ECO:0007669"/>
    <property type="project" value="InterPro"/>
</dbReference>
<keyword evidence="2 8" id="KW-0645">Protease</keyword>
<evidence type="ECO:0000256" key="5">
    <source>
        <dbReference type="ARBA" id="ARBA00023124"/>
    </source>
</evidence>
<reference evidence="9 10" key="1">
    <citation type="submission" date="2019-12" db="EMBL/GenBank/DDBJ databases">
        <title>Draft genome sequences Bradyrhizobium cajani AMBPC1010, Bradyrhizobium pachyrhizi AMBPC1040 and Bradyrhizobium yuanmingense ALSPC3051, three plant growth promoting strains isolated from nodules of Cajanus cajan L. in Dominican Republic.</title>
        <authorList>
            <person name="Flores-Felix J.D."/>
            <person name="Araujo J."/>
            <person name="Diaz-Alcantara C."/>
            <person name="Gonzalez-Andres F."/>
            <person name="Velazquez E."/>
        </authorList>
    </citation>
    <scope>NUCLEOTIDE SEQUENCE [LARGE SCALE GENOMIC DNA]</scope>
    <source>
        <strain evidence="9 10">1040</strain>
    </source>
</reference>
<dbReference type="PANTHER" id="PTHR13604">
    <property type="entry name" value="DC12-RELATED"/>
    <property type="match status" value="1"/>
</dbReference>
<dbReference type="InterPro" id="IPR036590">
    <property type="entry name" value="SRAP-like"/>
</dbReference>
<dbReference type="GO" id="GO:0106300">
    <property type="term" value="P:protein-DNA covalent cross-linking repair"/>
    <property type="evidence" value="ECO:0007669"/>
    <property type="project" value="InterPro"/>
</dbReference>
<name>A0A844SUM1_9BRAD</name>
<evidence type="ECO:0000256" key="7">
    <source>
        <dbReference type="ARBA" id="ARBA00023239"/>
    </source>
</evidence>
<evidence type="ECO:0000313" key="9">
    <source>
        <dbReference type="EMBL" id="MVT69997.1"/>
    </source>
</evidence>
<evidence type="ECO:0000256" key="3">
    <source>
        <dbReference type="ARBA" id="ARBA00022763"/>
    </source>
</evidence>
<keyword evidence="10" id="KW-1185">Reference proteome</keyword>
<gene>
    <name evidence="9" type="ORF">GPL21_33480</name>
</gene>
<dbReference type="Gene3D" id="3.90.1680.20">
    <property type="match status" value="2"/>
</dbReference>
<keyword evidence="4 8" id="KW-0378">Hydrolase</keyword>
<protein>
    <recommendedName>
        <fullName evidence="8">Abasic site processing protein</fullName>
        <ecNumber evidence="8">3.4.-.-</ecNumber>
    </recommendedName>
</protein>
<evidence type="ECO:0000256" key="2">
    <source>
        <dbReference type="ARBA" id="ARBA00022670"/>
    </source>
</evidence>
<dbReference type="InterPro" id="IPR003738">
    <property type="entry name" value="SRAP"/>
</dbReference>
<accession>A0A844SUM1</accession>
<keyword evidence="7" id="KW-0456">Lyase</keyword>
<dbReference type="SUPFAM" id="SSF143081">
    <property type="entry name" value="BB1717-like"/>
    <property type="match status" value="1"/>
</dbReference>
<dbReference type="PANTHER" id="PTHR13604:SF0">
    <property type="entry name" value="ABASIC SITE PROCESSING PROTEIN HMCES"/>
    <property type="match status" value="1"/>
</dbReference>
<evidence type="ECO:0000256" key="1">
    <source>
        <dbReference type="ARBA" id="ARBA00008136"/>
    </source>
</evidence>
<dbReference type="Pfam" id="PF02586">
    <property type="entry name" value="SRAP"/>
    <property type="match status" value="1"/>
</dbReference>
<sequence length="237" mass="26179">MPDRPNCAFSQIGAPTVCNLYSITTNQAAIAALFRVVNHYVGNLAPMPGVFPDYPAPVVRNTEAGTELALMRWGMPPPPRTGGPPVTNIRNTSSPHWRGWLKPENRCLVPFNSFAEYAPEPNLTTKKKDVVWFALHDDRPLTAFAGVWTIFRGDRGTKSKPIAGPHNVYGFLTTAPNAVVEPIHPKAMPVILTTEEERDVWMRAPWDEAKTLQRPLTDDDLKIVARGEAKEDVAASS</sequence>
<dbReference type="EC" id="3.4.-.-" evidence="8"/>
<keyword evidence="6" id="KW-0238">DNA-binding</keyword>
<dbReference type="Proteomes" id="UP000436468">
    <property type="component" value="Unassembled WGS sequence"/>
</dbReference>
<organism evidence="9 10">
    <name type="scientific">Bradyrhizobium pachyrhizi</name>
    <dbReference type="NCBI Taxonomy" id="280333"/>
    <lineage>
        <taxon>Bacteria</taxon>
        <taxon>Pseudomonadati</taxon>
        <taxon>Pseudomonadota</taxon>
        <taxon>Alphaproteobacteria</taxon>
        <taxon>Hyphomicrobiales</taxon>
        <taxon>Nitrobacteraceae</taxon>
        <taxon>Bradyrhizobium</taxon>
    </lineage>
</organism>
<comment type="similarity">
    <text evidence="1 8">Belongs to the SOS response-associated peptidase family.</text>
</comment>
<dbReference type="GO" id="GO:0006508">
    <property type="term" value="P:proteolysis"/>
    <property type="evidence" value="ECO:0007669"/>
    <property type="project" value="UniProtKB-KW"/>
</dbReference>
<evidence type="ECO:0000256" key="4">
    <source>
        <dbReference type="ARBA" id="ARBA00022801"/>
    </source>
</evidence>
<keyword evidence="3" id="KW-0227">DNA damage</keyword>
<comment type="caution">
    <text evidence="9">The sequence shown here is derived from an EMBL/GenBank/DDBJ whole genome shotgun (WGS) entry which is preliminary data.</text>
</comment>
<dbReference type="GO" id="GO:0016829">
    <property type="term" value="F:lyase activity"/>
    <property type="evidence" value="ECO:0007669"/>
    <property type="project" value="UniProtKB-KW"/>
</dbReference>
<evidence type="ECO:0000313" key="10">
    <source>
        <dbReference type="Proteomes" id="UP000436468"/>
    </source>
</evidence>
<dbReference type="EMBL" id="WQNF01000036">
    <property type="protein sequence ID" value="MVT69997.1"/>
    <property type="molecule type" value="Genomic_DNA"/>
</dbReference>
<dbReference type="AlphaFoldDB" id="A0A844SUM1"/>
<evidence type="ECO:0000256" key="8">
    <source>
        <dbReference type="RuleBase" id="RU364100"/>
    </source>
</evidence>
<dbReference type="GO" id="GO:0008233">
    <property type="term" value="F:peptidase activity"/>
    <property type="evidence" value="ECO:0007669"/>
    <property type="project" value="UniProtKB-KW"/>
</dbReference>
<evidence type="ECO:0000256" key="6">
    <source>
        <dbReference type="ARBA" id="ARBA00023125"/>
    </source>
</evidence>
<proteinExistence type="inferred from homology"/>
<keyword evidence="5" id="KW-0190">Covalent protein-DNA linkage</keyword>